<sequence>MRPSWSQSSLGSLLKFLNYLQSFVGVSIVLYSVWLLSLWRRRSSDLHEPTIPWLVWTLMGFGILVCLITFVGLISAGAGNGCFLCCIYMFLVVLLTFKSLSNVLKPDQFQYAALMVTLILLEAASVGCIVFNKQWEQSFPHDATGELKRIRAFIDDNLDFSIWVSVIVVVVQLSCFYLNNKNLQA</sequence>
<keyword evidence="1" id="KW-0812">Transmembrane</keyword>
<reference evidence="2" key="1">
    <citation type="submission" date="2020-07" db="EMBL/GenBank/DDBJ databases">
        <authorList>
            <person name="Lin J."/>
        </authorList>
    </citation>
    <scope>NUCLEOTIDE SEQUENCE</scope>
</reference>
<gene>
    <name evidence="2" type="ORF">CB5_LOCUS19265</name>
</gene>
<dbReference type="AlphaFoldDB" id="A0A6V7PYS1"/>
<feature type="transmembrane region" description="Helical" evidence="1">
    <location>
        <begin position="20"/>
        <end position="39"/>
    </location>
</feature>
<organism evidence="2">
    <name type="scientific">Ananas comosus var. bracteatus</name>
    <name type="common">red pineapple</name>
    <dbReference type="NCBI Taxonomy" id="296719"/>
    <lineage>
        <taxon>Eukaryota</taxon>
        <taxon>Viridiplantae</taxon>
        <taxon>Streptophyta</taxon>
        <taxon>Embryophyta</taxon>
        <taxon>Tracheophyta</taxon>
        <taxon>Spermatophyta</taxon>
        <taxon>Magnoliopsida</taxon>
        <taxon>Liliopsida</taxon>
        <taxon>Poales</taxon>
        <taxon>Bromeliaceae</taxon>
        <taxon>Bromelioideae</taxon>
        <taxon>Ananas</taxon>
    </lineage>
</organism>
<keyword evidence="1" id="KW-0472">Membrane</keyword>
<evidence type="ECO:0000256" key="1">
    <source>
        <dbReference type="SAM" id="Phobius"/>
    </source>
</evidence>
<feature type="transmembrane region" description="Helical" evidence="1">
    <location>
        <begin position="51"/>
        <end position="72"/>
    </location>
</feature>
<proteinExistence type="predicted"/>
<protein>
    <recommendedName>
        <fullName evidence="3">Tetraspanin-19-like</fullName>
    </recommendedName>
</protein>
<dbReference type="EMBL" id="LR862153">
    <property type="protein sequence ID" value="CAD1836054.1"/>
    <property type="molecule type" value="Genomic_DNA"/>
</dbReference>
<name>A0A6V7PYS1_ANACO</name>
<accession>A0A6V7PYS1</accession>
<feature type="transmembrane region" description="Helical" evidence="1">
    <location>
        <begin position="78"/>
        <end position="97"/>
    </location>
</feature>
<feature type="transmembrane region" description="Helical" evidence="1">
    <location>
        <begin position="160"/>
        <end position="179"/>
    </location>
</feature>
<evidence type="ECO:0000313" key="2">
    <source>
        <dbReference type="EMBL" id="CAD1836054.1"/>
    </source>
</evidence>
<evidence type="ECO:0008006" key="3">
    <source>
        <dbReference type="Google" id="ProtNLM"/>
    </source>
</evidence>
<keyword evidence="1" id="KW-1133">Transmembrane helix</keyword>
<feature type="transmembrane region" description="Helical" evidence="1">
    <location>
        <begin position="109"/>
        <end position="132"/>
    </location>
</feature>